<keyword evidence="3" id="KW-0597">Phosphoprotein</keyword>
<dbReference type="GO" id="GO:0044550">
    <property type="term" value="P:secondary metabolite biosynthetic process"/>
    <property type="evidence" value="ECO:0007669"/>
    <property type="project" value="TreeGrafter"/>
</dbReference>
<dbReference type="Gene3D" id="2.30.38.10">
    <property type="entry name" value="Luciferase, Domain 3"/>
    <property type="match status" value="2"/>
</dbReference>
<reference evidence="5 6" key="1">
    <citation type="submission" date="2016-10" db="EMBL/GenBank/DDBJ databases">
        <title>Silvanigrella aquatica sp. nov., isolated from a freshwater lake located in the Black Forest, Germany, description of Silvanigrellaceae fam. nov., Silvanigrellales ord. nov., reclassification of the order Bdellovibrionales in the class Oligoflexia, reclassification of the families Bacteriovoracaceae and Halobacteriovoraceae in the new order Bacteriovoracales ord. nov., and reclassification of the family Pseudobacteriovoracaceae in the order Oligoflexiales.</title>
        <authorList>
            <person name="Hahn M.W."/>
            <person name="Schmidt J."/>
            <person name="Koll U."/>
            <person name="Rohde M."/>
            <person name="Verbag S."/>
            <person name="Pitt A."/>
            <person name="Nakai R."/>
            <person name="Naganuma T."/>
            <person name="Lang E."/>
        </authorList>
    </citation>
    <scope>NUCLEOTIDE SEQUENCE [LARGE SCALE GENOMIC DNA]</scope>
    <source>
        <strain evidence="5 6">MWH-Nonnen-W8red</strain>
    </source>
</reference>
<dbReference type="Pfam" id="PF00501">
    <property type="entry name" value="AMP-binding"/>
    <property type="match status" value="2"/>
</dbReference>
<dbReference type="Proteomes" id="UP000184731">
    <property type="component" value="Chromosome"/>
</dbReference>
<dbReference type="InterPro" id="IPR045851">
    <property type="entry name" value="AMP-bd_C_sf"/>
</dbReference>
<dbReference type="PROSITE" id="PS50075">
    <property type="entry name" value="CARRIER"/>
    <property type="match status" value="2"/>
</dbReference>
<dbReference type="InterPro" id="IPR009081">
    <property type="entry name" value="PP-bd_ACP"/>
</dbReference>
<dbReference type="GO" id="GO:0005737">
    <property type="term" value="C:cytoplasm"/>
    <property type="evidence" value="ECO:0007669"/>
    <property type="project" value="TreeGrafter"/>
</dbReference>
<dbReference type="SMART" id="SM00823">
    <property type="entry name" value="PKS_PP"/>
    <property type="match status" value="1"/>
</dbReference>
<dbReference type="Gene3D" id="3.30.300.30">
    <property type="match status" value="2"/>
</dbReference>
<evidence type="ECO:0000313" key="6">
    <source>
        <dbReference type="Proteomes" id="UP000184731"/>
    </source>
</evidence>
<dbReference type="OrthoDB" id="9757559at2"/>
<name>A0A1L4D3G7_9BACT</name>
<dbReference type="Gene3D" id="3.30.559.10">
    <property type="entry name" value="Chloramphenicol acetyltransferase-like domain"/>
    <property type="match status" value="4"/>
</dbReference>
<dbReference type="InterPro" id="IPR020806">
    <property type="entry name" value="PKS_PP-bd"/>
</dbReference>
<dbReference type="SUPFAM" id="SSF47336">
    <property type="entry name" value="ACP-like"/>
    <property type="match status" value="2"/>
</dbReference>
<evidence type="ECO:0000256" key="2">
    <source>
        <dbReference type="ARBA" id="ARBA00022450"/>
    </source>
</evidence>
<dbReference type="FunFam" id="1.10.1200.10:FF:000005">
    <property type="entry name" value="Nonribosomal peptide synthetase 1"/>
    <property type="match status" value="1"/>
</dbReference>
<dbReference type="SUPFAM" id="SSF52777">
    <property type="entry name" value="CoA-dependent acyltransferases"/>
    <property type="match status" value="8"/>
</dbReference>
<dbReference type="Gene3D" id="1.10.1200.10">
    <property type="entry name" value="ACP-like"/>
    <property type="match status" value="2"/>
</dbReference>
<organism evidence="5 6">
    <name type="scientific">Silvanigrella aquatica</name>
    <dbReference type="NCBI Taxonomy" id="1915309"/>
    <lineage>
        <taxon>Bacteria</taxon>
        <taxon>Pseudomonadati</taxon>
        <taxon>Bdellovibrionota</taxon>
        <taxon>Oligoflexia</taxon>
        <taxon>Silvanigrellales</taxon>
        <taxon>Silvanigrellaceae</taxon>
        <taxon>Silvanigrella</taxon>
    </lineage>
</organism>
<dbReference type="PROSITE" id="PS00455">
    <property type="entry name" value="AMP_BINDING"/>
    <property type="match status" value="2"/>
</dbReference>
<dbReference type="GO" id="GO:0003824">
    <property type="term" value="F:catalytic activity"/>
    <property type="evidence" value="ECO:0007669"/>
    <property type="project" value="InterPro"/>
</dbReference>
<dbReference type="InterPro" id="IPR023213">
    <property type="entry name" value="CAT-like_dom_sf"/>
</dbReference>
<evidence type="ECO:0000256" key="1">
    <source>
        <dbReference type="ARBA" id="ARBA00001957"/>
    </source>
</evidence>
<dbReference type="EMBL" id="CP017834">
    <property type="protein sequence ID" value="APJ04727.1"/>
    <property type="molecule type" value="Genomic_DNA"/>
</dbReference>
<keyword evidence="6" id="KW-1185">Reference proteome</keyword>
<keyword evidence="2" id="KW-0596">Phosphopantetheine</keyword>
<gene>
    <name evidence="5" type="ORF">AXG55_12805</name>
</gene>
<feature type="domain" description="Carrier" evidence="4">
    <location>
        <begin position="2500"/>
        <end position="2586"/>
    </location>
</feature>
<dbReference type="GO" id="GO:0043041">
    <property type="term" value="P:amino acid activation for nonribosomal peptide biosynthetic process"/>
    <property type="evidence" value="ECO:0007669"/>
    <property type="project" value="TreeGrafter"/>
</dbReference>
<proteinExistence type="predicted"/>
<dbReference type="KEGG" id="saqi:AXG55_12805"/>
<comment type="cofactor">
    <cofactor evidence="1">
        <name>pantetheine 4'-phosphate</name>
        <dbReference type="ChEBI" id="CHEBI:47942"/>
    </cofactor>
</comment>
<dbReference type="CDD" id="cd05930">
    <property type="entry name" value="A_NRPS"/>
    <property type="match status" value="1"/>
</dbReference>
<dbReference type="PROSITE" id="PS00012">
    <property type="entry name" value="PHOSPHOPANTETHEINE"/>
    <property type="match status" value="2"/>
</dbReference>
<dbReference type="Pfam" id="PF00668">
    <property type="entry name" value="Condensation"/>
    <property type="match status" value="4"/>
</dbReference>
<dbReference type="RefSeq" id="WP_148698485.1">
    <property type="nucleotide sequence ID" value="NZ_CP017834.1"/>
</dbReference>
<dbReference type="Gene3D" id="3.30.559.30">
    <property type="entry name" value="Nonribosomal peptide synthetase, condensation domain"/>
    <property type="match status" value="4"/>
</dbReference>
<feature type="domain" description="Carrier" evidence="4">
    <location>
        <begin position="980"/>
        <end position="1057"/>
    </location>
</feature>
<dbReference type="InterPro" id="IPR036736">
    <property type="entry name" value="ACP-like_sf"/>
</dbReference>
<dbReference type="FunFam" id="3.40.50.980:FF:000001">
    <property type="entry name" value="Non-ribosomal peptide synthetase"/>
    <property type="match status" value="2"/>
</dbReference>
<accession>A0A1L4D3G7</accession>
<dbReference type="InterPro" id="IPR025110">
    <property type="entry name" value="AMP-bd_C"/>
</dbReference>
<dbReference type="NCBIfam" id="TIGR01733">
    <property type="entry name" value="AA-adenyl-dom"/>
    <property type="match status" value="2"/>
</dbReference>
<dbReference type="PANTHER" id="PTHR45527">
    <property type="entry name" value="NONRIBOSOMAL PEPTIDE SYNTHETASE"/>
    <property type="match status" value="1"/>
</dbReference>
<dbReference type="GO" id="GO:0031177">
    <property type="term" value="F:phosphopantetheine binding"/>
    <property type="evidence" value="ECO:0007669"/>
    <property type="project" value="InterPro"/>
</dbReference>
<dbReference type="PANTHER" id="PTHR45527:SF1">
    <property type="entry name" value="FATTY ACID SYNTHASE"/>
    <property type="match status" value="1"/>
</dbReference>
<dbReference type="InterPro" id="IPR020845">
    <property type="entry name" value="AMP-binding_CS"/>
</dbReference>
<dbReference type="InterPro" id="IPR006162">
    <property type="entry name" value="Ppantetheine_attach_site"/>
</dbReference>
<dbReference type="Gene3D" id="3.40.50.980">
    <property type="match status" value="4"/>
</dbReference>
<dbReference type="STRING" id="1915309.AXG55_12805"/>
<dbReference type="InterPro" id="IPR010071">
    <property type="entry name" value="AA_adenyl_dom"/>
</dbReference>
<dbReference type="Pfam" id="PF13193">
    <property type="entry name" value="AMP-binding_C"/>
    <property type="match status" value="1"/>
</dbReference>
<dbReference type="InterPro" id="IPR001242">
    <property type="entry name" value="Condensation_dom"/>
</dbReference>
<dbReference type="NCBIfam" id="NF003417">
    <property type="entry name" value="PRK04813.1"/>
    <property type="match status" value="2"/>
</dbReference>
<sequence length="3043" mass="354262">MLNRVPLNLYQLTFYYEWKLNPSRIDYHMVLDQEIEGNLDIPRLNKSLNKLISQYFILNSCVEEIDGAYYWKENEYIQELEYFDSDNILESIKNFIAKPFDLEKEPLYRYAIFKLDVDKYRFIYINQHILVDGLSAIQGYSEISNFYNDENYYCKVSLDDQKNNIINLSNYLKTEYEKNKDKCIQFWKRQIADLEGVNIEFLYSTSDKFKNELESIDKIQSCFGIEGIEFSLEKDTYEKFCKIKNAFPISPYLFSKIIYAITIFKYTEQKNFCISYPIAIKEGITLEYGANVNTNIFPFKLNDDLNVMDIFSSAKSFIQSLKDGDIKYGYFPLYDYISKNNIDLINLTFSSTSLQNILLNLNGLICKKAFNSNISMINDFIFEFESTDIGINFRTMYKNNIISKSLLENFCKVYQYVYSQITDDIIGYINGKNLKKISEYSLVSIDDFNVIMDKFNNNKKINVNKKTIHEMFEAQVLKTPNDIALICDRMKLTYNELNQRANQLGNFLQKNFEIKPDILIALCLNRNEHMLISMLAILKAGGAYIPIDPEYPKDRLDFILKDTDTKLLLTNEKFRENFLDYTALNIVYVDSYKIEKCLLNEKNKNLDSSSCSHDLSYVIYTSGTTGQPKGVLIEHVGVVNLIESQGKFIEKEFNKQSINVLWFANYVFDAHVWELSSSIFHGHCLHLISDEIRKDIYLLSQYIIENKIHAAMLPPSYLNTEVVLDLKLAMFAGDKTNKQILQFYLDRNVKVVNAYGPTETTVICYTNKFENADEVNSIGKLVKFDRGLVLNQQLKPLPIGALGELYVGGIGIARGYLNRPELTAEKFIGNPFQTSEEKSLNFNSRLYKTGDLVKMLPNGKLEYVCRNDNQVKLRGFRIELGEIESRIMGFKEIKQAVVVAKDLCVTDIRNSGNKVLICYYVAKNEIPIEEFIEHILQKLPDYMMPSFFVRLDKLPLNVNGKLDKKALPSPEISKSNSYVAPRSDTENKLCTIWESVLGLPKNSVGIQDDFFRLGGDSIISIQIVGQIRQKLGIEINVKDIFKYKSIENLGYYFDRINKNCNIHFESEQGTLTGSFPLLPIQKLFFANEFFNSKIWSHSFLVKTPQLDIKKLTNAINNLVEYHDCFRVLFKNENNDLIQYYNRNIKIDQIHQLNINSLMTKKKNNQFEENIDDILRKWQNNFNFENGPLFSFGYIYGFKDQSARIFVAAHHLIIDPQSWKIITEDLYSLYNGISLGEKCASYRQWGKYLEKYSKLKDTEKQFWNNLTLSRKNCNDILLKKTSHFIEKNKNRNISVIRLNEESTQKLLKECNKLYYTEINEILLTGICESIHKLFGISMLSILLEKHERESIDSVINIKKTVGQFSKLYPVYFEICEDLNKNLINVKENLRITPNKGFCIESVRAYDAEDLPLISYNYLNFIKDDNKSWEILNDKNRILMYSNEFKNNILSINVAIIDNSLLVEVNSILVKDLTEKISQEIENSLIRIILNASTHCRSFLTASDVNYLVNSNYLEKIQRDKEITSIFKVNSLQQGFISHYLKNNNLDDSYFIQIIWKYFSKIDVSYLKKSWEIATNKHEALRLRFAWDEEIIQIIDKESDLDWHFKDLSHYSDNALQMNLFKKFQEDDRMNKFDLAKGKLFRVSLFKFSDDKYFCMLSNHHIILDGWSMPALLTDIHAIYLNLIDNEKIDINYNNCYSVAQKYLSENKNKNLNYWLNYISKYENNLDLSGLFKKDENRNSILLKNVSNNKNPLQSKITIQSKRYDKIKKLCNENQFTINAFLQFVWHKALSVFGNSNMTCVGTTVSGRNIPRDGIETTVGLFINTLPLICNHDDNFDTKVIDKIKEIQTHINEMNDRSEAHLSEIQNKGERLFDSIFVFESYPLFSSNEIKNRINIEIEMDDIFVSLDYPLTIIAYDENNVITFKIKYMGELFSESSINKLLSFMENIISQIVNDSNLKVLSLKFLNDDDYNNVFNMENPKKEEYFENSLINDFENNILKFKNNVALVFKNESLSYALLNEKSNQLANYLNKNLSISTTCLISLCLTRGFDMIISFLAIFKLGAAYVPIDPNYPLERINFIYKDSNSRLILVDNNTYEKVRKISDAKIINIADKNELKSIQSCTKNNLNKKVYSDDLAYILYTSGTTGTPKGVMMTQQSCYSRIMYMIQSNKMSEDDSFLFKTNIVFDVSFSDIFTSLLSGAKMYITESIFDIDEIEKIIIENKISICHFVPSQFKIFSEEKDFNKFETLNKIMFSGEAFHPNIVKKYINISRVFFNYYGPTETGEVTLKKYDYEDIKNFNYASNSSIGKAFPNLKIYILDKNLNILPKGAIGELYLSGIYLAEGYLNNLSLTKEKFILNPFSSKNEKYKYLYKTGDMVFELDNSEIEYIGRADSQVKIRGMRIELSEIENVIREYPLINQVAVLLKNCSNDSNKKIILAYYTSIEYIDEIILNNFILNKLPEYMLPNKYIKLDNIPLTNNGKLDTKKLPEPNFNDLLSHVAPNTRIEKSMCSIWESTLGLPKNSVGIQSDYYSLGGNSINAIKVVNTINKELSINVSLSDMLKLKSIKNILSNKNIYEISNIEIKKCDFTESNEYPASFMQEHLWHIEKSSEGFAGWNIPNIFEISEWVNTSSIKNALKNILSRQEILRTIIKEDSNGNVIQKILSESEFDFNVEEYEYISWDMMLDDLQKEFCNNFKINYEIPIRAKIFKLKDSDSSILKRFLIINVHHIAFDGWSIEVLLKELILFSSYFENKITETELRERLPQLNIHYKDYATWQRNYLVSDIIEAQIIFWKEKLKDYKMINLSPDKIMNEKHNFRGNHVYFTIDKKTSFGLRELAQKLEVSLFSICLSAYYLTLSFISGQKDIVIGSPVSNRHYKQISDVIGFFINIIAFRAKIDPEESLKSFIKSVGDELIAVQLCQDLPFDKLVMEVETHDVQSHHQIFNVSFLLQTFGHKIINNQEVQIFSLDRNLEKLLNDLYSPAKFDLNCFIDDSQDELVGMFNYSVQLFYENTIIRYVEIYKKTLSKLLLINKNDIKIKDIG</sequence>
<evidence type="ECO:0000259" key="4">
    <source>
        <dbReference type="PROSITE" id="PS50075"/>
    </source>
</evidence>
<evidence type="ECO:0000313" key="5">
    <source>
        <dbReference type="EMBL" id="APJ04727.1"/>
    </source>
</evidence>
<dbReference type="InterPro" id="IPR000873">
    <property type="entry name" value="AMP-dep_synth/lig_dom"/>
</dbReference>
<evidence type="ECO:0000256" key="3">
    <source>
        <dbReference type="ARBA" id="ARBA00022553"/>
    </source>
</evidence>
<protein>
    <recommendedName>
        <fullName evidence="4">Carrier domain-containing protein</fullName>
    </recommendedName>
</protein>
<dbReference type="SUPFAM" id="SSF56801">
    <property type="entry name" value="Acetyl-CoA synthetase-like"/>
    <property type="match status" value="2"/>
</dbReference>
<dbReference type="Pfam" id="PF00550">
    <property type="entry name" value="PP-binding"/>
    <property type="match status" value="2"/>
</dbReference>